<evidence type="ECO:0000313" key="4">
    <source>
        <dbReference type="Proteomes" id="UP000824890"/>
    </source>
</evidence>
<dbReference type="Pfam" id="PF14392">
    <property type="entry name" value="zf-CCHC_4"/>
    <property type="match status" value="1"/>
</dbReference>
<dbReference type="InterPro" id="IPR040256">
    <property type="entry name" value="At4g02000-like"/>
</dbReference>
<proteinExistence type="predicted"/>
<feature type="region of interest" description="Disordered" evidence="1">
    <location>
        <begin position="109"/>
        <end position="152"/>
    </location>
</feature>
<protein>
    <recommendedName>
        <fullName evidence="2">Zinc knuckle CX2CX4HX4C domain-containing protein</fullName>
    </recommendedName>
</protein>
<accession>A0ABQ7XF47</accession>
<reference evidence="3 4" key="1">
    <citation type="submission" date="2021-05" db="EMBL/GenBank/DDBJ databases">
        <title>Genome Assembly of Synthetic Allotetraploid Brassica napus Reveals Homoeologous Exchanges between Subgenomes.</title>
        <authorList>
            <person name="Davis J.T."/>
        </authorList>
    </citation>
    <scope>NUCLEOTIDE SEQUENCE [LARGE SCALE GENOMIC DNA]</scope>
    <source>
        <strain evidence="4">cv. Da-Ae</strain>
        <tissue evidence="3">Seedling</tissue>
    </source>
</reference>
<evidence type="ECO:0000313" key="3">
    <source>
        <dbReference type="EMBL" id="KAH0853994.1"/>
    </source>
</evidence>
<dbReference type="PANTHER" id="PTHR31286">
    <property type="entry name" value="GLYCINE-RICH CELL WALL STRUCTURAL PROTEIN 1.8-LIKE"/>
    <property type="match status" value="1"/>
</dbReference>
<organism evidence="3 4">
    <name type="scientific">Brassica napus</name>
    <name type="common">Rape</name>
    <dbReference type="NCBI Taxonomy" id="3708"/>
    <lineage>
        <taxon>Eukaryota</taxon>
        <taxon>Viridiplantae</taxon>
        <taxon>Streptophyta</taxon>
        <taxon>Embryophyta</taxon>
        <taxon>Tracheophyta</taxon>
        <taxon>Spermatophyta</taxon>
        <taxon>Magnoliopsida</taxon>
        <taxon>eudicotyledons</taxon>
        <taxon>Gunneridae</taxon>
        <taxon>Pentapetalae</taxon>
        <taxon>rosids</taxon>
        <taxon>malvids</taxon>
        <taxon>Brassicales</taxon>
        <taxon>Brassicaceae</taxon>
        <taxon>Brassiceae</taxon>
        <taxon>Brassica</taxon>
    </lineage>
</organism>
<evidence type="ECO:0000256" key="1">
    <source>
        <dbReference type="SAM" id="MobiDB-lite"/>
    </source>
</evidence>
<feature type="domain" description="Zinc knuckle CX2CX4HX4C" evidence="2">
    <location>
        <begin position="41"/>
        <end position="88"/>
    </location>
</feature>
<dbReference type="Proteomes" id="UP000824890">
    <property type="component" value="Unassembled WGS sequence"/>
</dbReference>
<feature type="compositionally biased region" description="Basic and acidic residues" evidence="1">
    <location>
        <begin position="206"/>
        <end position="216"/>
    </location>
</feature>
<feature type="compositionally biased region" description="Basic and acidic residues" evidence="1">
    <location>
        <begin position="346"/>
        <end position="362"/>
    </location>
</feature>
<dbReference type="PANTHER" id="PTHR31286:SF162">
    <property type="entry name" value="DUF4283 DOMAIN-CONTAINING PROTEIN-RELATED"/>
    <property type="match status" value="1"/>
</dbReference>
<dbReference type="InterPro" id="IPR025836">
    <property type="entry name" value="Zn_knuckle_CX2CX4HX4C"/>
</dbReference>
<feature type="region of interest" description="Disordered" evidence="1">
    <location>
        <begin position="197"/>
        <end position="216"/>
    </location>
</feature>
<keyword evidence="4" id="KW-1185">Reference proteome</keyword>
<evidence type="ECO:0000259" key="2">
    <source>
        <dbReference type="Pfam" id="PF14392"/>
    </source>
</evidence>
<dbReference type="EMBL" id="JAGKQM010000616">
    <property type="protein sequence ID" value="KAH0853994.1"/>
    <property type="molecule type" value="Genomic_DNA"/>
</dbReference>
<name>A0ABQ7XF47_BRANA</name>
<sequence>MTDITGIPLHLWTIKNLRNIGNRLGYVDTLELEAGRMLIDVDSRKPLTFTRKIASPEGDEVSIQIHYEKLFKFCKTCGLITHEMAYCPTKEFNLRSQVERPGVFDRVQLPTADVPRQPSLRQHQPNDRLNSHGHERISRRSRSPTRGQRYDGGFMRDARAAHHRYDEHNDKFPGNYGRHDRKIRSAFTRQRVRYAPYEKKKQHSWRPKDQSETREDGNMKSIASYVPLPRTGDIGGSSTQQADGIMMQDTQQSSGKRIASLIVTPSRQALDDNVTKRPRVSPRLLTFSPTEDVLPVDAQVIGALNDMEITSNSAGRLNDADKCEDGNADDLLGEDLMDMEADIVRRTEREEGNDKGVLERSKPSSSSTRGGKRLAPLGFLGKKAEFLRRASQIII</sequence>
<gene>
    <name evidence="3" type="ORF">HID58_092684</name>
</gene>
<comment type="caution">
    <text evidence="3">The sequence shown here is derived from an EMBL/GenBank/DDBJ whole genome shotgun (WGS) entry which is preliminary data.</text>
</comment>
<feature type="region of interest" description="Disordered" evidence="1">
    <location>
        <begin position="346"/>
        <end position="374"/>
    </location>
</feature>
<feature type="compositionally biased region" description="Basic and acidic residues" evidence="1">
    <location>
        <begin position="124"/>
        <end position="138"/>
    </location>
</feature>